<dbReference type="KEGG" id="agf:ET445_16420"/>
<dbReference type="EMBL" id="CP035491">
    <property type="protein sequence ID" value="QAY74681.1"/>
    <property type="molecule type" value="Genomic_DNA"/>
</dbReference>
<dbReference type="SUPFAM" id="SSF53756">
    <property type="entry name" value="UDP-Glycosyltransferase/glycogen phosphorylase"/>
    <property type="match status" value="1"/>
</dbReference>
<reference evidence="3 4" key="1">
    <citation type="submission" date="2019-01" db="EMBL/GenBank/DDBJ databases">
        <title>Genome sequencing of strain FW100M-8.</title>
        <authorList>
            <person name="Heo J."/>
            <person name="Kim S.-J."/>
            <person name="Kim J.-S."/>
            <person name="Hong S.-B."/>
            <person name="Kwon S.-W."/>
        </authorList>
    </citation>
    <scope>NUCLEOTIDE SEQUENCE [LARGE SCALE GENOMIC DNA]</scope>
    <source>
        <strain evidence="3 4">FW100M-8</strain>
    </source>
</reference>
<keyword evidence="4" id="KW-1185">Reference proteome</keyword>
<dbReference type="Proteomes" id="UP000291259">
    <property type="component" value="Chromosome"/>
</dbReference>
<feature type="domain" description="Glycosyl transferase family 28 C-terminal" evidence="2">
    <location>
        <begin position="175"/>
        <end position="288"/>
    </location>
</feature>
<evidence type="ECO:0000313" key="4">
    <source>
        <dbReference type="Proteomes" id="UP000291259"/>
    </source>
</evidence>
<dbReference type="GO" id="GO:0016758">
    <property type="term" value="F:hexosyltransferase activity"/>
    <property type="evidence" value="ECO:0007669"/>
    <property type="project" value="InterPro"/>
</dbReference>
<dbReference type="Gene3D" id="3.40.50.2000">
    <property type="entry name" value="Glycogen Phosphorylase B"/>
    <property type="match status" value="1"/>
</dbReference>
<sequence>MPARGTATDDILLVCSGGGHLRQLAGFVDRMSIPIERQFWVTFDNQLSRSILSGRRVLHMPFIGPRDLRHFSEALWHSPGVFRERRFAEAISTGSSPAVAFLPQAAVRGIPSYYIESAARADGPSLTGKLLARIRPIRTFTQYPSWADGRWRFRGSIFDEFEPFGRPQAARTPRTAVVTVGTQEGYPFERMLLAVKPLVADFDEVLWQTGDADVSRLGIDGVASLPHDDLAHAIEHADVVISHAGVGSALTALRAGKHPILVPREAAHGEHVDDHQVQIARELERRGLATLRAVDRLAYIDLETAAGRSVGTTTPPPFELHDPAGVH</sequence>
<feature type="region of interest" description="Disordered" evidence="1">
    <location>
        <begin position="308"/>
        <end position="327"/>
    </location>
</feature>
<evidence type="ECO:0000259" key="2">
    <source>
        <dbReference type="Pfam" id="PF04101"/>
    </source>
</evidence>
<evidence type="ECO:0000313" key="3">
    <source>
        <dbReference type="EMBL" id="QAY74681.1"/>
    </source>
</evidence>
<organism evidence="3 4">
    <name type="scientific">Agromyces protaetiae</name>
    <dbReference type="NCBI Taxonomy" id="2509455"/>
    <lineage>
        <taxon>Bacteria</taxon>
        <taxon>Bacillati</taxon>
        <taxon>Actinomycetota</taxon>
        <taxon>Actinomycetes</taxon>
        <taxon>Micrococcales</taxon>
        <taxon>Microbacteriaceae</taxon>
        <taxon>Agromyces</taxon>
    </lineage>
</organism>
<keyword evidence="3" id="KW-0808">Transferase</keyword>
<accession>A0A4V0YHH0</accession>
<name>A0A4V0YHH0_9MICO</name>
<dbReference type="OrthoDB" id="555447at2"/>
<protein>
    <submittedName>
        <fullName evidence="3">Glycosyltransferase family 28</fullName>
    </submittedName>
</protein>
<dbReference type="InterPro" id="IPR007235">
    <property type="entry name" value="Glyco_trans_28_C"/>
</dbReference>
<dbReference type="RefSeq" id="WP_129192225.1">
    <property type="nucleotide sequence ID" value="NZ_CP035491.1"/>
</dbReference>
<evidence type="ECO:0000256" key="1">
    <source>
        <dbReference type="SAM" id="MobiDB-lite"/>
    </source>
</evidence>
<gene>
    <name evidence="3" type="ORF">ET445_16420</name>
</gene>
<proteinExistence type="predicted"/>
<dbReference type="Pfam" id="PF04101">
    <property type="entry name" value="Glyco_tran_28_C"/>
    <property type="match status" value="1"/>
</dbReference>
<dbReference type="AlphaFoldDB" id="A0A4V0YHH0"/>